<organism evidence="2 3">
    <name type="scientific">Zasmidium cellare</name>
    <name type="common">Wine cellar mold</name>
    <name type="synonym">Racodium cellare</name>
    <dbReference type="NCBI Taxonomy" id="395010"/>
    <lineage>
        <taxon>Eukaryota</taxon>
        <taxon>Fungi</taxon>
        <taxon>Dikarya</taxon>
        <taxon>Ascomycota</taxon>
        <taxon>Pezizomycotina</taxon>
        <taxon>Dothideomycetes</taxon>
        <taxon>Dothideomycetidae</taxon>
        <taxon>Mycosphaerellales</taxon>
        <taxon>Mycosphaerellaceae</taxon>
        <taxon>Zasmidium</taxon>
    </lineage>
</organism>
<name>A0ABR0DXU4_ZASCE</name>
<sequence length="326" mass="36423">MASPYDIPSIWRQTLHPIKLLARLIHSLISLLHSDRQARRNITVVCISDTHCLIPKDALPYGDILIHAGDLTNAGTPSEIQAQIDWLSSLPHQYKVVIAGNHDTWLDPESRKTLNPSDIDGKLDWKDIHYLQSTSVTLDFPNRTSINHGKIKIFGMPHTPDKLGPEHAFQYHRGTDIWSNVVPDDTDIVVTHSPPRYHLDLPGVKAMGDEFLLQEVGRVKPLVHAFGHIHAGKSDLLGVLRGGQEVFRWDDSEKHFQAAIRSGAPDGVLDVPVRLYNLAMLVLSGFLDLVRDYLFDQDVASTRMVNAAMVYCNTGRIGNTAQVVHI</sequence>
<dbReference type="InterPro" id="IPR051693">
    <property type="entry name" value="UPF0046_metallophosphoest"/>
</dbReference>
<feature type="domain" description="Calcineurin-like phosphoesterase" evidence="1">
    <location>
        <begin position="58"/>
        <end position="231"/>
    </location>
</feature>
<reference evidence="2 3" key="1">
    <citation type="journal article" date="2023" name="G3 (Bethesda)">
        <title>A chromosome-level genome assembly of Zasmidium syzygii isolated from banana leaves.</title>
        <authorList>
            <person name="van Westerhoven A.C."/>
            <person name="Mehrabi R."/>
            <person name="Talebi R."/>
            <person name="Steentjes M.B.F."/>
            <person name="Corcolon B."/>
            <person name="Chong P.A."/>
            <person name="Kema G.H.J."/>
            <person name="Seidl M.F."/>
        </authorList>
    </citation>
    <scope>NUCLEOTIDE SEQUENCE [LARGE SCALE GENOMIC DNA]</scope>
    <source>
        <strain evidence="2 3">P124</strain>
    </source>
</reference>
<proteinExistence type="predicted"/>
<dbReference type="InterPro" id="IPR029052">
    <property type="entry name" value="Metallo-depent_PP-like"/>
</dbReference>
<dbReference type="EMBL" id="JAXOVC010000015">
    <property type="protein sequence ID" value="KAK4493982.1"/>
    <property type="molecule type" value="Genomic_DNA"/>
</dbReference>
<gene>
    <name evidence="2" type="ORF">PRZ48_015168</name>
</gene>
<protein>
    <recommendedName>
        <fullName evidence="1">Calcineurin-like phosphoesterase domain-containing protein</fullName>
    </recommendedName>
</protein>
<keyword evidence="3" id="KW-1185">Reference proteome</keyword>
<dbReference type="Gene3D" id="3.60.21.10">
    <property type="match status" value="1"/>
</dbReference>
<evidence type="ECO:0000259" key="1">
    <source>
        <dbReference type="Pfam" id="PF00149"/>
    </source>
</evidence>
<dbReference type="Proteomes" id="UP001305779">
    <property type="component" value="Unassembled WGS sequence"/>
</dbReference>
<dbReference type="Pfam" id="PF00149">
    <property type="entry name" value="Metallophos"/>
    <property type="match status" value="1"/>
</dbReference>
<dbReference type="PANTHER" id="PTHR12905">
    <property type="entry name" value="METALLOPHOSPHOESTERASE"/>
    <property type="match status" value="1"/>
</dbReference>
<accession>A0ABR0DXU4</accession>
<dbReference type="SUPFAM" id="SSF56300">
    <property type="entry name" value="Metallo-dependent phosphatases"/>
    <property type="match status" value="1"/>
</dbReference>
<dbReference type="PANTHER" id="PTHR12905:SF18">
    <property type="entry name" value="ESTER HYDROLASE, PUTATIVE (AFU_ORTHOLOGUE AFUA_4G03130)-RELATED"/>
    <property type="match status" value="1"/>
</dbReference>
<evidence type="ECO:0000313" key="2">
    <source>
        <dbReference type="EMBL" id="KAK4493982.1"/>
    </source>
</evidence>
<comment type="caution">
    <text evidence="2">The sequence shown here is derived from an EMBL/GenBank/DDBJ whole genome shotgun (WGS) entry which is preliminary data.</text>
</comment>
<evidence type="ECO:0000313" key="3">
    <source>
        <dbReference type="Proteomes" id="UP001305779"/>
    </source>
</evidence>
<dbReference type="CDD" id="cd07379">
    <property type="entry name" value="MPP_239FB"/>
    <property type="match status" value="1"/>
</dbReference>
<dbReference type="InterPro" id="IPR004843">
    <property type="entry name" value="Calcineurin-like_PHP"/>
</dbReference>